<dbReference type="RefSeq" id="WP_183305793.1">
    <property type="nucleotide sequence ID" value="NZ_JACIEP010000002.1"/>
</dbReference>
<sequence length="68" mass="7857">MKTQTKVEKEKLRLLKYSPLAEKYGCSVGYVRMVLLGERVSDSVRAQKILRDAVDMLEILERETKVTL</sequence>
<dbReference type="AlphaFoldDB" id="A0A840CMV8"/>
<protein>
    <recommendedName>
        <fullName evidence="3">Transcriptional regulator</fullName>
    </recommendedName>
</protein>
<gene>
    <name evidence="1" type="ORF">GGR21_000741</name>
</gene>
<comment type="caution">
    <text evidence="1">The sequence shown here is derived from an EMBL/GenBank/DDBJ whole genome shotgun (WGS) entry which is preliminary data.</text>
</comment>
<organism evidence="1 2">
    <name type="scientific">Dysgonomonas hofstadii</name>
    <dbReference type="NCBI Taxonomy" id="637886"/>
    <lineage>
        <taxon>Bacteria</taxon>
        <taxon>Pseudomonadati</taxon>
        <taxon>Bacteroidota</taxon>
        <taxon>Bacteroidia</taxon>
        <taxon>Bacteroidales</taxon>
        <taxon>Dysgonomonadaceae</taxon>
        <taxon>Dysgonomonas</taxon>
    </lineage>
</organism>
<reference evidence="1 2" key="1">
    <citation type="submission" date="2020-08" db="EMBL/GenBank/DDBJ databases">
        <title>Genomic Encyclopedia of Type Strains, Phase IV (KMG-IV): sequencing the most valuable type-strain genomes for metagenomic binning, comparative biology and taxonomic classification.</title>
        <authorList>
            <person name="Goeker M."/>
        </authorList>
    </citation>
    <scope>NUCLEOTIDE SEQUENCE [LARGE SCALE GENOMIC DNA]</scope>
    <source>
        <strain evidence="1 2">DSM 104969</strain>
    </source>
</reference>
<evidence type="ECO:0000313" key="1">
    <source>
        <dbReference type="EMBL" id="MBB4034854.1"/>
    </source>
</evidence>
<dbReference type="Proteomes" id="UP000555103">
    <property type="component" value="Unassembled WGS sequence"/>
</dbReference>
<keyword evidence="2" id="KW-1185">Reference proteome</keyword>
<proteinExistence type="predicted"/>
<evidence type="ECO:0008006" key="3">
    <source>
        <dbReference type="Google" id="ProtNLM"/>
    </source>
</evidence>
<evidence type="ECO:0000313" key="2">
    <source>
        <dbReference type="Proteomes" id="UP000555103"/>
    </source>
</evidence>
<dbReference type="EMBL" id="JACIEP010000002">
    <property type="protein sequence ID" value="MBB4034854.1"/>
    <property type="molecule type" value="Genomic_DNA"/>
</dbReference>
<accession>A0A840CMV8</accession>
<name>A0A840CMV8_9BACT</name>